<dbReference type="AlphaFoldDB" id="A0A443HNB2"/>
<accession>A0A443HNB2</accession>
<sequence length="82" mass="9480">MQLGFMQRSGFQQFPDSLCAKCNPAMPEQFDCYSDPGFVFAPVDIDFFIDYEMKDGEYRKSAADQGLPRKRAVPTSEEYKKY</sequence>
<dbReference type="VEuPathDB" id="FungiDB:C8Q69DRAFT_475781"/>
<dbReference type="Proteomes" id="UP000283841">
    <property type="component" value="Unassembled WGS sequence"/>
</dbReference>
<gene>
    <name evidence="1" type="ORF">C8Q69DRAFT_475781</name>
</gene>
<dbReference type="GeneID" id="39600491"/>
<organism evidence="1 2">
    <name type="scientific">Byssochlamys spectabilis</name>
    <name type="common">Paecilomyces variotii</name>
    <dbReference type="NCBI Taxonomy" id="264951"/>
    <lineage>
        <taxon>Eukaryota</taxon>
        <taxon>Fungi</taxon>
        <taxon>Dikarya</taxon>
        <taxon>Ascomycota</taxon>
        <taxon>Pezizomycotina</taxon>
        <taxon>Eurotiomycetes</taxon>
        <taxon>Eurotiomycetidae</taxon>
        <taxon>Eurotiales</taxon>
        <taxon>Thermoascaceae</taxon>
        <taxon>Paecilomyces</taxon>
    </lineage>
</organism>
<evidence type="ECO:0000313" key="2">
    <source>
        <dbReference type="Proteomes" id="UP000283841"/>
    </source>
</evidence>
<protein>
    <submittedName>
        <fullName evidence="1">Uncharacterized protein</fullName>
    </submittedName>
</protein>
<dbReference type="RefSeq" id="XP_028482929.1">
    <property type="nucleotide sequence ID" value="XM_028631214.1"/>
</dbReference>
<comment type="caution">
    <text evidence="1">The sequence shown here is derived from an EMBL/GenBank/DDBJ whole genome shotgun (WGS) entry which is preliminary data.</text>
</comment>
<reference evidence="1 2" key="1">
    <citation type="journal article" date="2018" name="Front. Microbiol.">
        <title>Genomic and genetic insights into a cosmopolitan fungus, Paecilomyces variotii (Eurotiales).</title>
        <authorList>
            <person name="Urquhart A.S."/>
            <person name="Mondo S.J."/>
            <person name="Makela M.R."/>
            <person name="Hane J.K."/>
            <person name="Wiebenga A."/>
            <person name="He G."/>
            <person name="Mihaltcheva S."/>
            <person name="Pangilinan J."/>
            <person name="Lipzen A."/>
            <person name="Barry K."/>
            <person name="de Vries R.P."/>
            <person name="Grigoriev I.V."/>
            <person name="Idnurm A."/>
        </authorList>
    </citation>
    <scope>NUCLEOTIDE SEQUENCE [LARGE SCALE GENOMIC DNA]</scope>
    <source>
        <strain evidence="1 2">CBS 101075</strain>
    </source>
</reference>
<evidence type="ECO:0000313" key="1">
    <source>
        <dbReference type="EMBL" id="RWQ93284.1"/>
    </source>
</evidence>
<keyword evidence="2" id="KW-1185">Reference proteome</keyword>
<proteinExistence type="predicted"/>
<dbReference type="STRING" id="264951.A0A443HNB2"/>
<name>A0A443HNB2_BYSSP</name>
<dbReference type="EMBL" id="RCNU01000010">
    <property type="protein sequence ID" value="RWQ93284.1"/>
    <property type="molecule type" value="Genomic_DNA"/>
</dbReference>